<sequence length="165" mass="16662">MPSTSLTTLAGQIAEQLTSRRQTVAVAETSSGGLISAALLSVPGASAYYRGGTVTYTRDGVAALFSGATDMEPGDRGACEPYARYLAASVAAKLGTDWSVSEAGAAGPSGNRYGDPAGHTWVAVAGPDGYLRAEHLLTGSDDREANMESFAAAALSALLTSLTAA</sequence>
<dbReference type="SUPFAM" id="SSF142433">
    <property type="entry name" value="CinA-like"/>
    <property type="match status" value="1"/>
</dbReference>
<reference evidence="2 3" key="1">
    <citation type="submission" date="2022-03" db="EMBL/GenBank/DDBJ databases">
        <title>Pseudonocardia alaer sp. nov., a novel actinomycete isolated from reed forest soil.</title>
        <authorList>
            <person name="Wang L."/>
        </authorList>
    </citation>
    <scope>NUCLEOTIDE SEQUENCE [LARGE SCALE GENOMIC DNA]</scope>
    <source>
        <strain evidence="2 3">Y-16303</strain>
    </source>
</reference>
<accession>A0ABS9THP6</accession>
<dbReference type="EMBL" id="JAKXMK010000016">
    <property type="protein sequence ID" value="MCH6167811.1"/>
    <property type="molecule type" value="Genomic_DNA"/>
</dbReference>
<dbReference type="Pfam" id="PF02464">
    <property type="entry name" value="CinA"/>
    <property type="match status" value="1"/>
</dbReference>
<name>A0ABS9THP6_9PSEU</name>
<dbReference type="InterPro" id="IPR008136">
    <property type="entry name" value="CinA_C"/>
</dbReference>
<comment type="caution">
    <text evidence="2">The sequence shown here is derived from an EMBL/GenBank/DDBJ whole genome shotgun (WGS) entry which is preliminary data.</text>
</comment>
<gene>
    <name evidence="2" type="ORF">MMF94_19155</name>
</gene>
<dbReference type="NCBIfam" id="TIGR00199">
    <property type="entry name" value="PncC_domain"/>
    <property type="match status" value="1"/>
</dbReference>
<protein>
    <submittedName>
        <fullName evidence="2">CinA family protein</fullName>
    </submittedName>
</protein>
<dbReference type="RefSeq" id="WP_241038359.1">
    <property type="nucleotide sequence ID" value="NZ_BAAAJF010000012.1"/>
</dbReference>
<feature type="domain" description="CinA C-terminal" evidence="1">
    <location>
        <begin position="7"/>
        <end position="160"/>
    </location>
</feature>
<dbReference type="InterPro" id="IPR036653">
    <property type="entry name" value="CinA-like_C"/>
</dbReference>
<dbReference type="Gene3D" id="3.90.950.20">
    <property type="entry name" value="CinA-like"/>
    <property type="match status" value="1"/>
</dbReference>
<dbReference type="Proteomes" id="UP001299970">
    <property type="component" value="Unassembled WGS sequence"/>
</dbReference>
<keyword evidence="3" id="KW-1185">Reference proteome</keyword>
<proteinExistence type="predicted"/>
<evidence type="ECO:0000259" key="1">
    <source>
        <dbReference type="Pfam" id="PF02464"/>
    </source>
</evidence>
<organism evidence="2 3">
    <name type="scientific">Pseudonocardia alaniniphila</name>
    <dbReference type="NCBI Taxonomy" id="75291"/>
    <lineage>
        <taxon>Bacteria</taxon>
        <taxon>Bacillati</taxon>
        <taxon>Actinomycetota</taxon>
        <taxon>Actinomycetes</taxon>
        <taxon>Pseudonocardiales</taxon>
        <taxon>Pseudonocardiaceae</taxon>
        <taxon>Pseudonocardia</taxon>
    </lineage>
</organism>
<evidence type="ECO:0000313" key="2">
    <source>
        <dbReference type="EMBL" id="MCH6167811.1"/>
    </source>
</evidence>
<evidence type="ECO:0000313" key="3">
    <source>
        <dbReference type="Proteomes" id="UP001299970"/>
    </source>
</evidence>